<sequence length="203" mass="23584">MQAKGDTTIDMEMMMESTEHLNNLKSDSLKDQITDQSGENQSLNQKISQIDLEFQKLLCQLIESKLSQNTISQVHDLLKRLSSSLILEIPKGPQILNSLYQIILVRKSTIKRNFPFSPLSSVLSRIKKLIKKVKQQILKRLNLFQKSKDHQINHLSSFHLYKSQCKRTDDQTESLTRQLSFEQYKEPIYKQITIIQGQGLIRI</sequence>
<evidence type="ECO:0000313" key="2">
    <source>
        <dbReference type="Proteomes" id="UP000688137"/>
    </source>
</evidence>
<name>A0A8S1LDV3_PARPR</name>
<dbReference type="Proteomes" id="UP000688137">
    <property type="component" value="Unassembled WGS sequence"/>
</dbReference>
<organism evidence="1 2">
    <name type="scientific">Paramecium primaurelia</name>
    <dbReference type="NCBI Taxonomy" id="5886"/>
    <lineage>
        <taxon>Eukaryota</taxon>
        <taxon>Sar</taxon>
        <taxon>Alveolata</taxon>
        <taxon>Ciliophora</taxon>
        <taxon>Intramacronucleata</taxon>
        <taxon>Oligohymenophorea</taxon>
        <taxon>Peniculida</taxon>
        <taxon>Parameciidae</taxon>
        <taxon>Paramecium</taxon>
    </lineage>
</organism>
<accession>A0A8S1LDV3</accession>
<gene>
    <name evidence="1" type="ORF">PPRIM_AZ9-3.1.T0380054</name>
</gene>
<protein>
    <submittedName>
        <fullName evidence="1">Uncharacterized protein</fullName>
    </submittedName>
</protein>
<keyword evidence="2" id="KW-1185">Reference proteome</keyword>
<evidence type="ECO:0000313" key="1">
    <source>
        <dbReference type="EMBL" id="CAD8065747.1"/>
    </source>
</evidence>
<proteinExistence type="predicted"/>
<comment type="caution">
    <text evidence="1">The sequence shown here is derived from an EMBL/GenBank/DDBJ whole genome shotgun (WGS) entry which is preliminary data.</text>
</comment>
<dbReference type="EMBL" id="CAJJDM010000037">
    <property type="protein sequence ID" value="CAD8065747.1"/>
    <property type="molecule type" value="Genomic_DNA"/>
</dbReference>
<dbReference type="OMA" id="KRTDDQT"/>
<dbReference type="AlphaFoldDB" id="A0A8S1LDV3"/>
<reference evidence="1" key="1">
    <citation type="submission" date="2021-01" db="EMBL/GenBank/DDBJ databases">
        <authorList>
            <consortium name="Genoscope - CEA"/>
            <person name="William W."/>
        </authorList>
    </citation>
    <scope>NUCLEOTIDE SEQUENCE</scope>
</reference>